<keyword evidence="2" id="KW-1185">Reference proteome</keyword>
<dbReference type="SUPFAM" id="SSF54236">
    <property type="entry name" value="Ubiquitin-like"/>
    <property type="match status" value="2"/>
</dbReference>
<organism evidence="1 2">
    <name type="scientific">Angomonas deanei</name>
    <dbReference type="NCBI Taxonomy" id="59799"/>
    <lineage>
        <taxon>Eukaryota</taxon>
        <taxon>Discoba</taxon>
        <taxon>Euglenozoa</taxon>
        <taxon>Kinetoplastea</taxon>
        <taxon>Metakinetoplastina</taxon>
        <taxon>Trypanosomatida</taxon>
        <taxon>Trypanosomatidae</taxon>
        <taxon>Strigomonadinae</taxon>
        <taxon>Angomonas</taxon>
    </lineage>
</organism>
<proteinExistence type="predicted"/>
<dbReference type="AlphaFoldDB" id="A0A7G2C8L0"/>
<evidence type="ECO:0000313" key="2">
    <source>
        <dbReference type="Proteomes" id="UP000515908"/>
    </source>
</evidence>
<protein>
    <recommendedName>
        <fullName evidence="3">Ubiquitin-like domain-containing protein</fullName>
    </recommendedName>
</protein>
<dbReference type="EMBL" id="LR877148">
    <property type="protein sequence ID" value="CAD2215157.1"/>
    <property type="molecule type" value="Genomic_DNA"/>
</dbReference>
<sequence>MYQAGHGKVDAPLVPVQLTTVVPLRVYDAQGEYFDTEVDVHQPLRVIQIAIEDYFHVRPEVQLLLHNRQQVDPSLSLHDNGCLLLKGDPFVKIVFHVRRGPVLNIICDLGKEKIALACHEESTIWSVKEQLAEEVRRRMRHPDIAVTAAAADPHRHRLLWRYMELNDKATLHYYRVPTNGTFRVRLKKGRTNAPVLTRPALDPTPVEVYDPRAYTAVPPATTTTAPPPPVASGHQVTPIEAPAPRPEGEPPYALLQSLAREVGTLEGQMRALQSQPPGNERHIRLLQERIIDLEHSVQECYALLERTVALLPVPPPL</sequence>
<evidence type="ECO:0000313" key="1">
    <source>
        <dbReference type="EMBL" id="CAD2215157.1"/>
    </source>
</evidence>
<dbReference type="Proteomes" id="UP000515908">
    <property type="component" value="Chromosome 04"/>
</dbReference>
<dbReference type="InterPro" id="IPR029071">
    <property type="entry name" value="Ubiquitin-like_domsf"/>
</dbReference>
<evidence type="ECO:0008006" key="3">
    <source>
        <dbReference type="Google" id="ProtNLM"/>
    </source>
</evidence>
<accession>A0A7G2C8L0</accession>
<dbReference type="Gene3D" id="3.10.20.90">
    <property type="entry name" value="Phosphatidylinositol 3-kinase Catalytic Subunit, Chain A, domain 1"/>
    <property type="match status" value="1"/>
</dbReference>
<dbReference type="VEuPathDB" id="TriTrypDB:ADEAN_000261200"/>
<gene>
    <name evidence="1" type="ORF">ADEAN_000261200</name>
</gene>
<reference evidence="1 2" key="1">
    <citation type="submission" date="2020-08" db="EMBL/GenBank/DDBJ databases">
        <authorList>
            <person name="Newling K."/>
            <person name="Davey J."/>
            <person name="Forrester S."/>
        </authorList>
    </citation>
    <scope>NUCLEOTIDE SEQUENCE [LARGE SCALE GENOMIC DNA]</scope>
    <source>
        <strain evidence="2">Crithidia deanei Carvalho (ATCC PRA-265)</strain>
    </source>
</reference>
<dbReference type="CDD" id="cd17039">
    <property type="entry name" value="Ubl_ubiquitin_like"/>
    <property type="match status" value="1"/>
</dbReference>
<name>A0A7G2C8L0_9TRYP</name>